<organism evidence="3 4">
    <name type="scientific">Amniculicola lignicola CBS 123094</name>
    <dbReference type="NCBI Taxonomy" id="1392246"/>
    <lineage>
        <taxon>Eukaryota</taxon>
        <taxon>Fungi</taxon>
        <taxon>Dikarya</taxon>
        <taxon>Ascomycota</taxon>
        <taxon>Pezizomycotina</taxon>
        <taxon>Dothideomycetes</taxon>
        <taxon>Pleosporomycetidae</taxon>
        <taxon>Pleosporales</taxon>
        <taxon>Amniculicolaceae</taxon>
        <taxon>Amniculicola</taxon>
    </lineage>
</organism>
<dbReference type="Gene3D" id="3.40.50.1820">
    <property type="entry name" value="alpha/beta hydrolase"/>
    <property type="match status" value="1"/>
</dbReference>
<proteinExistence type="predicted"/>
<dbReference type="Proteomes" id="UP000799779">
    <property type="component" value="Unassembled WGS sequence"/>
</dbReference>
<feature type="domain" description="AB hydrolase-1" evidence="2">
    <location>
        <begin position="115"/>
        <end position="375"/>
    </location>
</feature>
<dbReference type="GO" id="GO:0016787">
    <property type="term" value="F:hydrolase activity"/>
    <property type="evidence" value="ECO:0007669"/>
    <property type="project" value="UniProtKB-KW"/>
</dbReference>
<dbReference type="Pfam" id="PF12697">
    <property type="entry name" value="Abhydrolase_6"/>
    <property type="match status" value="1"/>
</dbReference>
<feature type="chain" id="PRO_5025495916" evidence="1">
    <location>
        <begin position="21"/>
        <end position="393"/>
    </location>
</feature>
<protein>
    <submittedName>
        <fullName evidence="3">Alpha/beta-hydrolase</fullName>
    </submittedName>
</protein>
<dbReference type="PANTHER" id="PTHR42886:SF87">
    <property type="entry name" value="AB HYDROLASE-1 DOMAIN-CONTAINING PROTEIN"/>
    <property type="match status" value="1"/>
</dbReference>
<feature type="signal peptide" evidence="1">
    <location>
        <begin position="1"/>
        <end position="20"/>
    </location>
</feature>
<evidence type="ECO:0000259" key="2">
    <source>
        <dbReference type="Pfam" id="PF12697"/>
    </source>
</evidence>
<gene>
    <name evidence="3" type="ORF">P154DRAFT_492778</name>
</gene>
<keyword evidence="1" id="KW-0732">Signal</keyword>
<dbReference type="OrthoDB" id="190201at2759"/>
<evidence type="ECO:0000256" key="1">
    <source>
        <dbReference type="SAM" id="SignalP"/>
    </source>
</evidence>
<accession>A0A6A5WD82</accession>
<evidence type="ECO:0000313" key="4">
    <source>
        <dbReference type="Proteomes" id="UP000799779"/>
    </source>
</evidence>
<dbReference type="SUPFAM" id="SSF53474">
    <property type="entry name" value="alpha/beta-Hydrolases"/>
    <property type="match status" value="1"/>
</dbReference>
<reference evidence="3" key="1">
    <citation type="journal article" date="2020" name="Stud. Mycol.">
        <title>101 Dothideomycetes genomes: a test case for predicting lifestyles and emergence of pathogens.</title>
        <authorList>
            <person name="Haridas S."/>
            <person name="Albert R."/>
            <person name="Binder M."/>
            <person name="Bloem J."/>
            <person name="Labutti K."/>
            <person name="Salamov A."/>
            <person name="Andreopoulos B."/>
            <person name="Baker S."/>
            <person name="Barry K."/>
            <person name="Bills G."/>
            <person name="Bluhm B."/>
            <person name="Cannon C."/>
            <person name="Castanera R."/>
            <person name="Culley D."/>
            <person name="Daum C."/>
            <person name="Ezra D."/>
            <person name="Gonzalez J."/>
            <person name="Henrissat B."/>
            <person name="Kuo A."/>
            <person name="Liang C."/>
            <person name="Lipzen A."/>
            <person name="Lutzoni F."/>
            <person name="Magnuson J."/>
            <person name="Mondo S."/>
            <person name="Nolan M."/>
            <person name="Ohm R."/>
            <person name="Pangilinan J."/>
            <person name="Park H.-J."/>
            <person name="Ramirez L."/>
            <person name="Alfaro M."/>
            <person name="Sun H."/>
            <person name="Tritt A."/>
            <person name="Yoshinaga Y."/>
            <person name="Zwiers L.-H."/>
            <person name="Turgeon B."/>
            <person name="Goodwin S."/>
            <person name="Spatafora J."/>
            <person name="Crous P."/>
            <person name="Grigoriev I."/>
        </authorList>
    </citation>
    <scope>NUCLEOTIDE SEQUENCE</scope>
    <source>
        <strain evidence="3">CBS 123094</strain>
    </source>
</reference>
<dbReference type="PANTHER" id="PTHR42886">
    <property type="entry name" value="RE40534P-RELATED"/>
    <property type="match status" value="1"/>
</dbReference>
<evidence type="ECO:0000313" key="3">
    <source>
        <dbReference type="EMBL" id="KAF1999843.1"/>
    </source>
</evidence>
<dbReference type="InterPro" id="IPR000073">
    <property type="entry name" value="AB_hydrolase_1"/>
</dbReference>
<sequence>MRSVSSVLFAALSLGSLVSAVPHNDNPNGYLHPTNGECKEYTVKESVTSVVLEWGLPKFRDNFDVTAWRFNSSRKDSKETFKPVSGAKPSTGTYTISGTFCAPKHPRLGRESTVLVLSHGLGYDRRYWAPSYKPEKYSFVKYALDEGYSVFYYDRLGTGLSQKLSGYITQASIQQEILGKIVAGVRKGTYTCTTKAKKVILVGHSFGSFISNSLIAAHPTIAEGAILTGLGYPGPNDTTSQASQPYIPGLFGLQIASTLSKSFSDRDSGYLGFGDIYNHIETFFHQPGYEVQAAKYAHSIAQPFAAIEVASLAALKLSAEKFLGHVLVLAGEFDFIICSGECKSTFAEKVWKFIFPAAIRAEGYVHDGAGHGVNFASNAYESFQKIGEFLADI</sequence>
<dbReference type="EMBL" id="ML977592">
    <property type="protein sequence ID" value="KAF1999843.1"/>
    <property type="molecule type" value="Genomic_DNA"/>
</dbReference>
<dbReference type="InterPro" id="IPR029058">
    <property type="entry name" value="AB_hydrolase_fold"/>
</dbReference>
<keyword evidence="3" id="KW-0378">Hydrolase</keyword>
<name>A0A6A5WD82_9PLEO</name>
<dbReference type="AlphaFoldDB" id="A0A6A5WD82"/>
<keyword evidence="4" id="KW-1185">Reference proteome</keyword>